<gene>
    <name evidence="2" type="ORF">ISN45_Aa07g004710</name>
</gene>
<organism evidence="2 3">
    <name type="scientific">Arabidopsis thaliana x Arabidopsis arenosa</name>
    <dbReference type="NCBI Taxonomy" id="1240361"/>
    <lineage>
        <taxon>Eukaryota</taxon>
        <taxon>Viridiplantae</taxon>
        <taxon>Streptophyta</taxon>
        <taxon>Embryophyta</taxon>
        <taxon>Tracheophyta</taxon>
        <taxon>Spermatophyta</taxon>
        <taxon>Magnoliopsida</taxon>
        <taxon>eudicotyledons</taxon>
        <taxon>Gunneridae</taxon>
        <taxon>Pentapetalae</taxon>
        <taxon>rosids</taxon>
        <taxon>malvids</taxon>
        <taxon>Brassicales</taxon>
        <taxon>Brassicaceae</taxon>
        <taxon>Camelineae</taxon>
        <taxon>Arabidopsis</taxon>
    </lineage>
</organism>
<keyword evidence="3" id="KW-1185">Reference proteome</keyword>
<sequence length="80" mass="8687">MMIGKFSSKSAFIILLAFTVMISVTVHIAEAKRLLPEETSLHSEGLLSVKQNGFGFCTPPCKELCFGTGCYCVCPPPMKT</sequence>
<comment type="caution">
    <text evidence="2">The sequence shown here is derived from an EMBL/GenBank/DDBJ whole genome shotgun (WGS) entry which is preliminary data.</text>
</comment>
<dbReference type="Proteomes" id="UP000694240">
    <property type="component" value="Chromosome 12"/>
</dbReference>
<dbReference type="EMBL" id="JAEFBK010000012">
    <property type="protein sequence ID" value="KAG7540235.1"/>
    <property type="molecule type" value="Genomic_DNA"/>
</dbReference>
<reference evidence="2 3" key="1">
    <citation type="submission" date="2020-12" db="EMBL/GenBank/DDBJ databases">
        <title>Concerted genomic and epigenomic changes stabilize Arabidopsis allopolyploids.</title>
        <authorList>
            <person name="Chen Z."/>
        </authorList>
    </citation>
    <scope>NUCLEOTIDE SEQUENCE [LARGE SCALE GENOMIC DNA]</scope>
    <source>
        <strain evidence="2">Allo738</strain>
        <tissue evidence="2">Leaf</tissue>
    </source>
</reference>
<proteinExistence type="predicted"/>
<protein>
    <recommendedName>
        <fullName evidence="4">Transmembrane protein</fullName>
    </recommendedName>
</protein>
<evidence type="ECO:0000313" key="2">
    <source>
        <dbReference type="EMBL" id="KAG7540235.1"/>
    </source>
</evidence>
<feature type="chain" id="PRO_5035920847" description="Transmembrane protein" evidence="1">
    <location>
        <begin position="32"/>
        <end position="80"/>
    </location>
</feature>
<keyword evidence="1" id="KW-0732">Signal</keyword>
<feature type="signal peptide" evidence="1">
    <location>
        <begin position="1"/>
        <end position="31"/>
    </location>
</feature>
<evidence type="ECO:0008006" key="4">
    <source>
        <dbReference type="Google" id="ProtNLM"/>
    </source>
</evidence>
<evidence type="ECO:0000313" key="3">
    <source>
        <dbReference type="Proteomes" id="UP000694240"/>
    </source>
</evidence>
<accession>A0A8T1XZF6</accession>
<dbReference type="AlphaFoldDB" id="A0A8T1XZF6"/>
<name>A0A8T1XZF6_9BRAS</name>
<evidence type="ECO:0000256" key="1">
    <source>
        <dbReference type="SAM" id="SignalP"/>
    </source>
</evidence>